<comment type="caution">
    <text evidence="2">The sequence shown here is derived from an EMBL/GenBank/DDBJ whole genome shotgun (WGS) entry which is preliminary data.</text>
</comment>
<keyword evidence="3" id="KW-1185">Reference proteome</keyword>
<dbReference type="RefSeq" id="WP_207702699.1">
    <property type="nucleotide sequence ID" value="NZ_JAFREL020000004.1"/>
</dbReference>
<reference evidence="2 3" key="1">
    <citation type="submission" date="2024-02" db="EMBL/GenBank/DDBJ databases">
        <title>The Genome Sequence of Enterococcus sp. DIV0159.</title>
        <authorList>
            <person name="Earl A."/>
            <person name="Manson A."/>
            <person name="Gilmore M."/>
            <person name="Sanders J."/>
            <person name="Shea T."/>
            <person name="Howe W."/>
            <person name="Livny J."/>
            <person name="Cuomo C."/>
            <person name="Neafsey D."/>
            <person name="Birren B."/>
        </authorList>
    </citation>
    <scope>NUCLEOTIDE SEQUENCE [LARGE SCALE GENOMIC DNA]</scope>
    <source>
        <strain evidence="2 3">665A</strain>
    </source>
</reference>
<evidence type="ECO:0000313" key="3">
    <source>
        <dbReference type="Proteomes" id="UP000664357"/>
    </source>
</evidence>
<gene>
    <name evidence="2" type="ORF">JZO67_004492</name>
</gene>
<evidence type="ECO:0000313" key="2">
    <source>
        <dbReference type="EMBL" id="MEO1772510.1"/>
    </source>
</evidence>
<protein>
    <recommendedName>
        <fullName evidence="4">Helix-turn-helix domain-containing protein</fullName>
    </recommendedName>
</protein>
<proteinExistence type="predicted"/>
<evidence type="ECO:0000256" key="1">
    <source>
        <dbReference type="SAM" id="MobiDB-lite"/>
    </source>
</evidence>
<evidence type="ECO:0008006" key="4">
    <source>
        <dbReference type="Google" id="ProtNLM"/>
    </source>
</evidence>
<name>A0ABV0EV25_9ENTE</name>
<dbReference type="EMBL" id="JAFREL020000004">
    <property type="protein sequence ID" value="MEO1772510.1"/>
    <property type="molecule type" value="Genomic_DNA"/>
</dbReference>
<dbReference type="Pfam" id="PF13730">
    <property type="entry name" value="HTH_36"/>
    <property type="match status" value="1"/>
</dbReference>
<accession>A0ABV0EV25</accession>
<dbReference type="Proteomes" id="UP000664357">
    <property type="component" value="Unassembled WGS sequence"/>
</dbReference>
<sequence length="259" mass="30607">MKKGFYAIIPAVVRYDSELPGNAKLLYGELTALANEMGYCWATNQYFAELYNVSKRTISNWLSKLESREYIRIQLQYKENSLEVAKRLIFICPFPTTGDFYGGGNKFHEGSEENFQPPMKKTSKRIIQSNNTTNKYIYSSNFEGYWKTYPKKTQKQKALEQFKKKVTDENSLSDFDKGFNDYLKYIQLNKWYSPAELFRWIRDERYKDEYDLTPKKSNGKRFEKVPAHIKEPPKGRKTDSDVLLEADKIIEERRKHGRL</sequence>
<feature type="region of interest" description="Disordered" evidence="1">
    <location>
        <begin position="221"/>
        <end position="240"/>
    </location>
</feature>
<organism evidence="2 3">
    <name type="scientific">Candidatus Enterococcus ferrettii</name>
    <dbReference type="NCBI Taxonomy" id="2815324"/>
    <lineage>
        <taxon>Bacteria</taxon>
        <taxon>Bacillati</taxon>
        <taxon>Bacillota</taxon>
        <taxon>Bacilli</taxon>
        <taxon>Lactobacillales</taxon>
        <taxon>Enterococcaceae</taxon>
        <taxon>Enterococcus</taxon>
    </lineage>
</organism>